<sequence>MPASGGWLLCPPGFLFPHGAVPVGGFLRPQLRCAVLCYAVLRWLACLQLRARSLSAVLRVSAGKSCRRVPRAASVARSSGACPAAVKGALSAVLTIEHALCLGSALGTAALGKIYAVLSDKDQRAIYDEQGIVDEESDTLCQDRNWEDYWRLLFPKKKQESRSREMDSFLSQLEAKYCKKENNASNKKGKKNK</sequence>
<comment type="caution">
    <text evidence="1">The sequence shown here is derived from an EMBL/GenBank/DDBJ whole genome shotgun (WGS) entry which is preliminary data.</text>
</comment>
<reference evidence="1 2" key="1">
    <citation type="journal article" date="2021" name="Cell">
        <title>Tracing the genetic footprints of vertebrate landing in non-teleost ray-finned fishes.</title>
        <authorList>
            <person name="Bi X."/>
            <person name="Wang K."/>
            <person name="Yang L."/>
            <person name="Pan H."/>
            <person name="Jiang H."/>
            <person name="Wei Q."/>
            <person name="Fang M."/>
            <person name="Yu H."/>
            <person name="Zhu C."/>
            <person name="Cai Y."/>
            <person name="He Y."/>
            <person name="Gan X."/>
            <person name="Zeng H."/>
            <person name="Yu D."/>
            <person name="Zhu Y."/>
            <person name="Jiang H."/>
            <person name="Qiu Q."/>
            <person name="Yang H."/>
            <person name="Zhang Y.E."/>
            <person name="Wang W."/>
            <person name="Zhu M."/>
            <person name="He S."/>
            <person name="Zhang G."/>
        </authorList>
    </citation>
    <scope>NUCLEOTIDE SEQUENCE [LARGE SCALE GENOMIC DNA]</scope>
    <source>
        <strain evidence="1">Bchr_013</strain>
    </source>
</reference>
<keyword evidence="2" id="KW-1185">Reference proteome</keyword>
<feature type="non-terminal residue" evidence="1">
    <location>
        <position position="1"/>
    </location>
</feature>
<dbReference type="GO" id="GO:0005737">
    <property type="term" value="C:cytoplasm"/>
    <property type="evidence" value="ECO:0007669"/>
    <property type="project" value="TreeGrafter"/>
</dbReference>
<name>A0A8X7X819_POLSE</name>
<dbReference type="PANTHER" id="PTHR44144">
    <property type="entry name" value="DNAJ HOMOLOG SUBFAMILY C MEMBER 9"/>
    <property type="match status" value="1"/>
</dbReference>
<gene>
    <name evidence="1" type="primary">Dnajc9</name>
    <name evidence="1" type="ORF">GTO96_0001365</name>
</gene>
<proteinExistence type="predicted"/>
<dbReference type="PANTHER" id="PTHR44144:SF1">
    <property type="entry name" value="DNAJ HOMOLOG SUBFAMILY C MEMBER 9"/>
    <property type="match status" value="1"/>
</dbReference>
<accession>A0A8X7X819</accession>
<feature type="non-terminal residue" evidence="1">
    <location>
        <position position="193"/>
    </location>
</feature>
<dbReference type="InterPro" id="IPR052594">
    <property type="entry name" value="J_domain-containing_protein"/>
</dbReference>
<protein>
    <submittedName>
        <fullName evidence="1">DNJC9 protein</fullName>
    </submittedName>
</protein>
<dbReference type="GO" id="GO:0005634">
    <property type="term" value="C:nucleus"/>
    <property type="evidence" value="ECO:0007669"/>
    <property type="project" value="TreeGrafter"/>
</dbReference>
<evidence type="ECO:0000313" key="1">
    <source>
        <dbReference type="EMBL" id="KAG2462814.1"/>
    </source>
</evidence>
<dbReference type="Proteomes" id="UP000886611">
    <property type="component" value="Unassembled WGS sequence"/>
</dbReference>
<dbReference type="GO" id="GO:0031072">
    <property type="term" value="F:heat shock protein binding"/>
    <property type="evidence" value="ECO:0007669"/>
    <property type="project" value="TreeGrafter"/>
</dbReference>
<evidence type="ECO:0000313" key="2">
    <source>
        <dbReference type="Proteomes" id="UP000886611"/>
    </source>
</evidence>
<dbReference type="EMBL" id="JAATIS010004040">
    <property type="protein sequence ID" value="KAG2462814.1"/>
    <property type="molecule type" value="Genomic_DNA"/>
</dbReference>
<organism evidence="1 2">
    <name type="scientific">Polypterus senegalus</name>
    <name type="common">Senegal bichir</name>
    <dbReference type="NCBI Taxonomy" id="55291"/>
    <lineage>
        <taxon>Eukaryota</taxon>
        <taxon>Metazoa</taxon>
        <taxon>Chordata</taxon>
        <taxon>Craniata</taxon>
        <taxon>Vertebrata</taxon>
        <taxon>Euteleostomi</taxon>
        <taxon>Actinopterygii</taxon>
        <taxon>Polypteriformes</taxon>
        <taxon>Polypteridae</taxon>
        <taxon>Polypterus</taxon>
    </lineage>
</organism>
<dbReference type="AlphaFoldDB" id="A0A8X7X819"/>